<dbReference type="Pfam" id="PF00583">
    <property type="entry name" value="Acetyltransf_1"/>
    <property type="match status" value="1"/>
</dbReference>
<dbReference type="InterPro" id="IPR052810">
    <property type="entry name" value="Plant_NAT"/>
</dbReference>
<dbReference type="EMBL" id="CM035426">
    <property type="protein sequence ID" value="KAH7315574.1"/>
    <property type="molecule type" value="Genomic_DNA"/>
</dbReference>
<evidence type="ECO:0000313" key="3">
    <source>
        <dbReference type="Proteomes" id="UP000825935"/>
    </source>
</evidence>
<dbReference type="InterPro" id="IPR000182">
    <property type="entry name" value="GNAT_dom"/>
</dbReference>
<reference evidence="2" key="1">
    <citation type="submission" date="2021-08" db="EMBL/GenBank/DDBJ databases">
        <title>WGS assembly of Ceratopteris richardii.</title>
        <authorList>
            <person name="Marchant D.B."/>
            <person name="Chen G."/>
            <person name="Jenkins J."/>
            <person name="Shu S."/>
            <person name="Leebens-Mack J."/>
            <person name="Grimwood J."/>
            <person name="Schmutz J."/>
            <person name="Soltis P."/>
            <person name="Soltis D."/>
            <person name="Chen Z.-H."/>
        </authorList>
    </citation>
    <scope>NUCLEOTIDE SEQUENCE</scope>
    <source>
        <strain evidence="2">Whitten #5841</strain>
        <tissue evidence="2">Leaf</tissue>
    </source>
</reference>
<dbReference type="CDD" id="cd04301">
    <property type="entry name" value="NAT_SF"/>
    <property type="match status" value="1"/>
</dbReference>
<dbReference type="SUPFAM" id="SSF55729">
    <property type="entry name" value="Acyl-CoA N-acyltransferases (Nat)"/>
    <property type="match status" value="1"/>
</dbReference>
<dbReference type="InterPro" id="IPR016181">
    <property type="entry name" value="Acyl_CoA_acyltransferase"/>
</dbReference>
<protein>
    <recommendedName>
        <fullName evidence="1">N-acetyltransferase domain-containing protein</fullName>
    </recommendedName>
</protein>
<sequence>MPVNMASVNFFIRPYVESRDAREVDEVEKACEAGPGSSTSLFTDLLGDPLCRVRHFPAYAMLVAEVQTSDGLKIAGMIRAGIKKVLGCGNGDAHLAQQNEAIANAGVANAEAFLPVAYILGLRVAPDYRRLGIGAALVLKMEAWCKKNGAMYTYIATEKDNEASVKLFTEKLGYSKFRTPAILVQPVYASYKKAKSGVKIVELPVDKAEALYRDIFRDREFFPSDVDAIIKSKLHRGTWIAVWKDEVKHVKGEKKQVVSITDSDSSDEEESPIALSSSWAVLSIWKCHEIFKLQVKGAPLHTRLAVTAARLLGKLLRKLGTIPTPPNVFKPFGLELLYGLHCHGDRGGELVSELCWFAHNLAKKEGCAVLATEMGSCDPMRSWVPHWQSLSCDEDLWCIKHLCPSSTPEEGKDWCSSASPSSLFVDPRDF</sequence>
<dbReference type="PROSITE" id="PS51186">
    <property type="entry name" value="GNAT"/>
    <property type="match status" value="1"/>
</dbReference>
<dbReference type="Proteomes" id="UP000825935">
    <property type="component" value="Chromosome 21"/>
</dbReference>
<dbReference type="GO" id="GO:0016747">
    <property type="term" value="F:acyltransferase activity, transferring groups other than amino-acyl groups"/>
    <property type="evidence" value="ECO:0007669"/>
    <property type="project" value="InterPro"/>
</dbReference>
<dbReference type="OrthoDB" id="41532at2759"/>
<proteinExistence type="predicted"/>
<keyword evidence="3" id="KW-1185">Reference proteome</keyword>
<gene>
    <name evidence="2" type="ORF">KP509_21G055400</name>
</gene>
<dbReference type="Gene3D" id="3.40.630.30">
    <property type="match status" value="1"/>
</dbReference>
<name>A0A8T2SD29_CERRI</name>
<dbReference type="OMA" id="QWIAMAT"/>
<dbReference type="PANTHER" id="PTHR47370:SF10">
    <property type="entry name" value="N-ACETYLTRANSFERASE HLS1-RELATED"/>
    <property type="match status" value="1"/>
</dbReference>
<dbReference type="PANTHER" id="PTHR47370">
    <property type="entry name" value="ACYL-COA N-ACYLTRANSFERASES (NAT) SUPERFAMILY PROTEIN"/>
    <property type="match status" value="1"/>
</dbReference>
<organism evidence="2 3">
    <name type="scientific">Ceratopteris richardii</name>
    <name type="common">Triangle waterfern</name>
    <dbReference type="NCBI Taxonomy" id="49495"/>
    <lineage>
        <taxon>Eukaryota</taxon>
        <taxon>Viridiplantae</taxon>
        <taxon>Streptophyta</taxon>
        <taxon>Embryophyta</taxon>
        <taxon>Tracheophyta</taxon>
        <taxon>Polypodiopsida</taxon>
        <taxon>Polypodiidae</taxon>
        <taxon>Polypodiales</taxon>
        <taxon>Pteridineae</taxon>
        <taxon>Pteridaceae</taxon>
        <taxon>Parkerioideae</taxon>
        <taxon>Ceratopteris</taxon>
    </lineage>
</organism>
<comment type="caution">
    <text evidence="2">The sequence shown here is derived from an EMBL/GenBank/DDBJ whole genome shotgun (WGS) entry which is preliminary data.</text>
</comment>
<evidence type="ECO:0000259" key="1">
    <source>
        <dbReference type="PROSITE" id="PS51186"/>
    </source>
</evidence>
<accession>A0A8T2SD29</accession>
<evidence type="ECO:0000313" key="2">
    <source>
        <dbReference type="EMBL" id="KAH7315574.1"/>
    </source>
</evidence>
<feature type="domain" description="N-acetyltransferase" evidence="1">
    <location>
        <begin position="10"/>
        <end position="194"/>
    </location>
</feature>
<dbReference type="AlphaFoldDB" id="A0A8T2SD29"/>